<evidence type="ECO:0000256" key="3">
    <source>
        <dbReference type="ARBA" id="ARBA00022475"/>
    </source>
</evidence>
<dbReference type="OrthoDB" id="409792at2759"/>
<evidence type="ECO:0000256" key="1">
    <source>
        <dbReference type="ARBA" id="ARBA00002598"/>
    </source>
</evidence>
<evidence type="ECO:0000256" key="7">
    <source>
        <dbReference type="ARBA" id="ARBA00035120"/>
    </source>
</evidence>
<evidence type="ECO:0000256" key="2">
    <source>
        <dbReference type="ARBA" id="ARBA00004651"/>
    </source>
</evidence>
<feature type="transmembrane region" description="Helical" evidence="9">
    <location>
        <begin position="234"/>
        <end position="254"/>
    </location>
</feature>
<feature type="transmembrane region" description="Helical" evidence="9">
    <location>
        <begin position="66"/>
        <end position="88"/>
    </location>
</feature>
<reference evidence="10 11" key="1">
    <citation type="journal article" date="2016" name="Mol. Biol. Evol.">
        <title>Comparative Genomics of Early-Diverging Mushroom-Forming Fungi Provides Insights into the Origins of Lignocellulose Decay Capabilities.</title>
        <authorList>
            <person name="Nagy L.G."/>
            <person name="Riley R."/>
            <person name="Tritt A."/>
            <person name="Adam C."/>
            <person name="Daum C."/>
            <person name="Floudas D."/>
            <person name="Sun H."/>
            <person name="Yadav J.S."/>
            <person name="Pangilinan J."/>
            <person name="Larsson K.H."/>
            <person name="Matsuura K."/>
            <person name="Barry K."/>
            <person name="Labutti K."/>
            <person name="Kuo R."/>
            <person name="Ohm R.A."/>
            <person name="Bhattacharya S.S."/>
            <person name="Shirouzu T."/>
            <person name="Yoshinaga Y."/>
            <person name="Martin F.M."/>
            <person name="Grigoriev I.V."/>
            <person name="Hibbett D.S."/>
        </authorList>
    </citation>
    <scope>NUCLEOTIDE SEQUENCE [LARGE SCALE GENOMIC DNA]</scope>
    <source>
        <strain evidence="10 11">L-15889</strain>
    </source>
</reference>
<evidence type="ECO:0008006" key="12">
    <source>
        <dbReference type="Google" id="ProtNLM"/>
    </source>
</evidence>
<proteinExistence type="inferred from homology"/>
<feature type="transmembrane region" description="Helical" evidence="9">
    <location>
        <begin position="108"/>
        <end position="130"/>
    </location>
</feature>
<evidence type="ECO:0000256" key="8">
    <source>
        <dbReference type="ARBA" id="ARBA00035585"/>
    </source>
</evidence>
<dbReference type="AlphaFoldDB" id="A0A165U3C8"/>
<dbReference type="Proteomes" id="UP000076727">
    <property type="component" value="Unassembled WGS sequence"/>
</dbReference>
<keyword evidence="4 9" id="KW-0812">Transmembrane</keyword>
<gene>
    <name evidence="10" type="ORF">DAEQUDRAFT_660535</name>
</gene>
<dbReference type="Pfam" id="PF02537">
    <property type="entry name" value="CRCB"/>
    <property type="match status" value="2"/>
</dbReference>
<comment type="function">
    <text evidence="1">Fluoride channel required for the rapid expulsion of cytoplasmic fluoride.</text>
</comment>
<accession>A0A165U3C8</accession>
<evidence type="ECO:0000313" key="11">
    <source>
        <dbReference type="Proteomes" id="UP000076727"/>
    </source>
</evidence>
<keyword evidence="3" id="KW-1003">Cell membrane</keyword>
<dbReference type="GO" id="GO:0005886">
    <property type="term" value="C:plasma membrane"/>
    <property type="evidence" value="ECO:0007669"/>
    <property type="project" value="UniProtKB-SubCell"/>
</dbReference>
<comment type="catalytic activity">
    <reaction evidence="8">
        <text>fluoride(in) = fluoride(out)</text>
        <dbReference type="Rhea" id="RHEA:76159"/>
        <dbReference type="ChEBI" id="CHEBI:17051"/>
    </reaction>
    <physiologicalReaction direction="left-to-right" evidence="8">
        <dbReference type="Rhea" id="RHEA:76160"/>
    </physiologicalReaction>
</comment>
<dbReference type="GO" id="GO:1903425">
    <property type="term" value="F:fluoride transmembrane transporter activity"/>
    <property type="evidence" value="ECO:0007669"/>
    <property type="project" value="TreeGrafter"/>
</dbReference>
<evidence type="ECO:0000256" key="5">
    <source>
        <dbReference type="ARBA" id="ARBA00022989"/>
    </source>
</evidence>
<dbReference type="EMBL" id="KV429033">
    <property type="protein sequence ID" value="KZT74340.1"/>
    <property type="molecule type" value="Genomic_DNA"/>
</dbReference>
<dbReference type="InterPro" id="IPR003691">
    <property type="entry name" value="FluC"/>
</dbReference>
<evidence type="ECO:0000256" key="6">
    <source>
        <dbReference type="ARBA" id="ARBA00023136"/>
    </source>
</evidence>
<organism evidence="10 11">
    <name type="scientific">Daedalea quercina L-15889</name>
    <dbReference type="NCBI Taxonomy" id="1314783"/>
    <lineage>
        <taxon>Eukaryota</taxon>
        <taxon>Fungi</taxon>
        <taxon>Dikarya</taxon>
        <taxon>Basidiomycota</taxon>
        <taxon>Agaricomycotina</taxon>
        <taxon>Agaricomycetes</taxon>
        <taxon>Polyporales</taxon>
        <taxon>Fomitopsis</taxon>
    </lineage>
</organism>
<evidence type="ECO:0000256" key="9">
    <source>
        <dbReference type="SAM" id="Phobius"/>
    </source>
</evidence>
<comment type="similarity">
    <text evidence="7">Belongs to the fluoride channel Fluc/FEX (TC 1.A.43) family.</text>
</comment>
<keyword evidence="11" id="KW-1185">Reference proteome</keyword>
<sequence>MPASVFGCLARLGIQALVHFDGDAIFPLAWVQVGGCLVMGFCLGIREPFGRFYGPLYTAFTTGETIAGFCGSFTTFSSWQFAVFQAWINADHYHRDWLRDVIDGLTQLVFTLALSLSAVQFGTHLATLVAPHFPRPPSPHRVVRYFLTALSVCIYAATFPAYFRMPEAFRHQATSALLYSFPGTLTRYLLSINLNPRFKLFPVGTFTANMLGTGLIAVFEVLQSTRGPPSVNACNVLVGLANGYCGCLTTVSTFATEVDALENKKAWFYVVLSIVCSQLLLLVILGPSYWAGHVSEQLTCHYSVT</sequence>
<dbReference type="PANTHER" id="PTHR28259:SF1">
    <property type="entry name" value="FLUORIDE EXPORT PROTEIN 1-RELATED"/>
    <property type="match status" value="1"/>
</dbReference>
<protein>
    <recommendedName>
        <fullName evidence="12">CRCB-domain-containing protein</fullName>
    </recommendedName>
</protein>
<keyword evidence="5 9" id="KW-1133">Transmembrane helix</keyword>
<dbReference type="STRING" id="1314783.A0A165U3C8"/>
<comment type="subcellular location">
    <subcellularLocation>
        <location evidence="2">Cell membrane</location>
        <topology evidence="2">Multi-pass membrane protein</topology>
    </subcellularLocation>
</comment>
<evidence type="ECO:0000256" key="4">
    <source>
        <dbReference type="ARBA" id="ARBA00022692"/>
    </source>
</evidence>
<evidence type="ECO:0000313" key="10">
    <source>
        <dbReference type="EMBL" id="KZT74340.1"/>
    </source>
</evidence>
<feature type="transmembrane region" description="Helical" evidence="9">
    <location>
        <begin position="25"/>
        <end position="45"/>
    </location>
</feature>
<feature type="transmembrane region" description="Helical" evidence="9">
    <location>
        <begin position="142"/>
        <end position="163"/>
    </location>
</feature>
<feature type="transmembrane region" description="Helical" evidence="9">
    <location>
        <begin position="266"/>
        <end position="285"/>
    </location>
</feature>
<name>A0A165U3C8_9APHY</name>
<keyword evidence="6 9" id="KW-0472">Membrane</keyword>
<feature type="transmembrane region" description="Helical" evidence="9">
    <location>
        <begin position="200"/>
        <end position="222"/>
    </location>
</feature>
<dbReference type="PANTHER" id="PTHR28259">
    <property type="entry name" value="FLUORIDE EXPORT PROTEIN 1-RELATED"/>
    <property type="match status" value="1"/>
</dbReference>